<dbReference type="GO" id="GO:0003714">
    <property type="term" value="F:transcription corepressor activity"/>
    <property type="evidence" value="ECO:0007669"/>
    <property type="project" value="InterPro"/>
</dbReference>
<dbReference type="Proteomes" id="UP000007796">
    <property type="component" value="Unassembled WGS sequence"/>
</dbReference>
<dbReference type="PANTHER" id="PTHR38406:SF1">
    <property type="entry name" value="TRANSCRIPTIONAL REPRESSOR OPI1"/>
    <property type="match status" value="1"/>
</dbReference>
<dbReference type="GO" id="GO:0005783">
    <property type="term" value="C:endoplasmic reticulum"/>
    <property type="evidence" value="ECO:0007669"/>
    <property type="project" value="TreeGrafter"/>
</dbReference>
<sequence length="552" mass="60123">MSSNRSSFDSTSRESDALFRPGQQPSNALPRSTSPVEVEHVHFPPISTVVASAAVSSPSPAHDNKAPLHSAPHQQISHWPSVNPLAAYYTPGYVQAVEYPLKTDADASSTSTGTAGGMSPEYHIDGRASSVSLDDPDVRLAAEALGDLRAGTTSAYNSSKNFSPRFKSSVEYVEGYLTPIGNTLGSVSRVTGVENGVRWFLKGGRRHLRSGPSDLETGSNNHHKRRRLDLDSNAKRTIPAPWRGPHTDMLIQFEGKTDVDGFGFTKERRPSLSTVETPPAYDEQTSPAYTEFAECPRPLESDHDGTGQRQRTFPPAAWQSRLIMSTSGLSIAMSEESLRSLKYCLHWLRWANDRIGNTINTLKSTLEQFESEEASRLERVSGDRASNDHTHAPSPVEAGTGQSERSELAARITALRGDVLQTLRGVIDTVSKYAGGALPDNARDLVRRHLTSLPQRFRLANHTDAMASEGEDAASDNELKENAQRVLVLAREGLDMMAQVSGVLDGTIVSAKEWCERLGKKKREERGHLIAKDSISGPMSGKTVGAVDVVMK</sequence>
<dbReference type="AlphaFoldDB" id="F0XNV1"/>
<dbReference type="STRING" id="655863.F0XNV1"/>
<evidence type="ECO:0000313" key="2">
    <source>
        <dbReference type="EMBL" id="EFX00510.1"/>
    </source>
</evidence>
<feature type="compositionally biased region" description="Basic and acidic residues" evidence="1">
    <location>
        <begin position="373"/>
        <end position="391"/>
    </location>
</feature>
<dbReference type="PANTHER" id="PTHR38406">
    <property type="entry name" value="TRANSCRIPTIONAL REPRESSOR OPI1"/>
    <property type="match status" value="1"/>
</dbReference>
<organism evidence="3">
    <name type="scientific">Grosmannia clavigera (strain kw1407 / UAMH 11150)</name>
    <name type="common">Blue stain fungus</name>
    <name type="synonym">Graphiocladiella clavigera</name>
    <dbReference type="NCBI Taxonomy" id="655863"/>
    <lineage>
        <taxon>Eukaryota</taxon>
        <taxon>Fungi</taxon>
        <taxon>Dikarya</taxon>
        <taxon>Ascomycota</taxon>
        <taxon>Pezizomycotina</taxon>
        <taxon>Sordariomycetes</taxon>
        <taxon>Sordariomycetidae</taxon>
        <taxon>Ophiostomatales</taxon>
        <taxon>Ophiostomataceae</taxon>
        <taxon>Leptographium</taxon>
    </lineage>
</organism>
<dbReference type="GeneID" id="25981065"/>
<dbReference type="GO" id="GO:0005634">
    <property type="term" value="C:nucleus"/>
    <property type="evidence" value="ECO:0007669"/>
    <property type="project" value="TreeGrafter"/>
</dbReference>
<accession>F0XNV1</accession>
<reference evidence="2 3" key="1">
    <citation type="journal article" date="2011" name="Proc. Natl. Acad. Sci. U.S.A.">
        <title>Genome and transcriptome analyses of the mountain pine beetle-fungal symbiont Grosmannia clavigera, a lodgepole pine pathogen.</title>
        <authorList>
            <person name="DiGuistini S."/>
            <person name="Wang Y."/>
            <person name="Liao N.Y."/>
            <person name="Taylor G."/>
            <person name="Tanguay P."/>
            <person name="Feau N."/>
            <person name="Henrissat B."/>
            <person name="Chan S.K."/>
            <person name="Hesse-Orce U."/>
            <person name="Alamouti S.M."/>
            <person name="Tsui C.K.M."/>
            <person name="Docking R.T."/>
            <person name="Levasseur A."/>
            <person name="Haridas S."/>
            <person name="Robertson G."/>
            <person name="Birol I."/>
            <person name="Holt R.A."/>
            <person name="Marra M.A."/>
            <person name="Hamelin R.C."/>
            <person name="Hirst M."/>
            <person name="Jones S.J.M."/>
            <person name="Bohlmann J."/>
            <person name="Breuil C."/>
        </authorList>
    </citation>
    <scope>NUCLEOTIDE SEQUENCE [LARGE SCALE GENOMIC DNA]</scope>
    <source>
        <strain evidence="3">kw1407 / UAMH 11150</strain>
    </source>
</reference>
<dbReference type="eggNOG" id="ENOG502RG16">
    <property type="taxonomic scope" value="Eukaryota"/>
</dbReference>
<proteinExistence type="predicted"/>
<keyword evidence="3" id="KW-1185">Reference proteome</keyword>
<dbReference type="Pfam" id="PF08618">
    <property type="entry name" value="Opi1"/>
    <property type="match status" value="2"/>
</dbReference>
<dbReference type="GO" id="GO:0008654">
    <property type="term" value="P:phospholipid biosynthetic process"/>
    <property type="evidence" value="ECO:0007669"/>
    <property type="project" value="TreeGrafter"/>
</dbReference>
<name>F0XNV1_GROCL</name>
<feature type="region of interest" description="Disordered" evidence="1">
    <location>
        <begin position="373"/>
        <end position="407"/>
    </location>
</feature>
<dbReference type="GO" id="GO:0006357">
    <property type="term" value="P:regulation of transcription by RNA polymerase II"/>
    <property type="evidence" value="ECO:0007669"/>
    <property type="project" value="TreeGrafter"/>
</dbReference>
<evidence type="ECO:0000313" key="3">
    <source>
        <dbReference type="Proteomes" id="UP000007796"/>
    </source>
</evidence>
<feature type="region of interest" description="Disordered" evidence="1">
    <location>
        <begin position="1"/>
        <end position="40"/>
    </location>
</feature>
<dbReference type="InterPro" id="IPR013927">
    <property type="entry name" value="TF_Opi1_Ccg-8"/>
</dbReference>
<feature type="region of interest" description="Disordered" evidence="1">
    <location>
        <begin position="54"/>
        <end position="74"/>
    </location>
</feature>
<feature type="compositionally biased region" description="Low complexity" evidence="1">
    <location>
        <begin position="1"/>
        <end position="10"/>
    </location>
</feature>
<evidence type="ECO:0000256" key="1">
    <source>
        <dbReference type="SAM" id="MobiDB-lite"/>
    </source>
</evidence>
<gene>
    <name evidence="2" type="ORF">CMQ_7512</name>
</gene>
<dbReference type="EMBL" id="GL629801">
    <property type="protein sequence ID" value="EFX00510.1"/>
    <property type="molecule type" value="Genomic_DNA"/>
</dbReference>
<dbReference type="GO" id="GO:0030968">
    <property type="term" value="P:endoplasmic reticulum unfolded protein response"/>
    <property type="evidence" value="ECO:0007669"/>
    <property type="project" value="TreeGrafter"/>
</dbReference>
<dbReference type="RefSeq" id="XP_014169992.1">
    <property type="nucleotide sequence ID" value="XM_014314517.1"/>
</dbReference>
<dbReference type="OrthoDB" id="2441642at2759"/>
<dbReference type="InParanoid" id="F0XNV1"/>
<feature type="compositionally biased region" description="Polar residues" evidence="1">
    <location>
        <begin position="23"/>
        <end position="35"/>
    </location>
</feature>
<protein>
    <submittedName>
        <fullName evidence="2">Ccg-8-like clock controled protein</fullName>
    </submittedName>
</protein>
<dbReference type="HOGENOM" id="CLU_015714_1_0_1"/>